<reference evidence="1" key="1">
    <citation type="submission" date="2023-04" db="EMBL/GenBank/DDBJ databases">
        <title>Phytophthora fragariaefolia NBRC 109709.</title>
        <authorList>
            <person name="Ichikawa N."/>
            <person name="Sato H."/>
            <person name="Tonouchi N."/>
        </authorList>
    </citation>
    <scope>NUCLEOTIDE SEQUENCE</scope>
    <source>
        <strain evidence="1">NBRC 109709</strain>
    </source>
</reference>
<dbReference type="PANTHER" id="PTHR46599:SF3">
    <property type="entry name" value="PIGGYBAC TRANSPOSABLE ELEMENT-DERIVED PROTEIN 4"/>
    <property type="match status" value="1"/>
</dbReference>
<evidence type="ECO:0000313" key="2">
    <source>
        <dbReference type="Proteomes" id="UP001165121"/>
    </source>
</evidence>
<dbReference type="PANTHER" id="PTHR46599">
    <property type="entry name" value="PIGGYBAC TRANSPOSABLE ELEMENT-DERIVED PROTEIN 4"/>
    <property type="match status" value="1"/>
</dbReference>
<keyword evidence="2" id="KW-1185">Reference proteome</keyword>
<dbReference type="EMBL" id="BSXT01001147">
    <property type="protein sequence ID" value="GMF39263.1"/>
    <property type="molecule type" value="Genomic_DNA"/>
</dbReference>
<dbReference type="Gene3D" id="1.10.287.950">
    <property type="entry name" value="Methyl-accepting chemotaxis protein"/>
    <property type="match status" value="1"/>
</dbReference>
<dbReference type="AlphaFoldDB" id="A0A9W6XIT6"/>
<sequence>MTVGQRIAFDEGMIPMRSKYNPMWQAEIYQGRLNSDYADLNQVPNDVIRNVEEILSGLPKRRLIITDQFYSSVLLSSILLQRGLYLVDTIQTNRRGMIAVSWMDNRLVHFITTGCNTRPATLSRRAGADAVDVPAPQLVKDYQDGMGGVSGLLQSYVLRIFHDYSTDKQLLLCILQHTMEIRKYYRTIFIRLVDMALINVYIIHRRVQGERAAEKAPLAHAEFMRLMQTALLGVDAADLEGGLSVRALVDTPVPPSPTPRYTLLGRHTTKQVDLYRSELHWEATCSEPVEVLMTPVIATAAQAQVLGHVVHEVRRVSAVFVVMSGNRSKADVVAAVSRDIDFGHFWRQLRARGWKYRRPKGIETKGSYVNADGSKVLVGEEAVVAYALESGLLDANENSADEVSGALDQASGAMHQVNASVGDVSAAVGDVSAAVDPVTATVDQVGAGVGGASAAVDQVTDTIDQVGAGVGLVSMSQIDTRVMLSQRTMNEIWDLKQQFWSGAWTESGY</sequence>
<gene>
    <name evidence="1" type="ORF">Pfra01_001160400</name>
</gene>
<protein>
    <submittedName>
        <fullName evidence="1">Unnamed protein product</fullName>
    </submittedName>
</protein>
<evidence type="ECO:0000313" key="1">
    <source>
        <dbReference type="EMBL" id="GMF39263.1"/>
    </source>
</evidence>
<dbReference type="Proteomes" id="UP001165121">
    <property type="component" value="Unassembled WGS sequence"/>
</dbReference>
<comment type="caution">
    <text evidence="1">The sequence shown here is derived from an EMBL/GenBank/DDBJ whole genome shotgun (WGS) entry which is preliminary data.</text>
</comment>
<accession>A0A9W6XIT6</accession>
<dbReference type="OrthoDB" id="126926at2759"/>
<name>A0A9W6XIT6_9STRA</name>
<organism evidence="1 2">
    <name type="scientific">Phytophthora fragariaefolia</name>
    <dbReference type="NCBI Taxonomy" id="1490495"/>
    <lineage>
        <taxon>Eukaryota</taxon>
        <taxon>Sar</taxon>
        <taxon>Stramenopiles</taxon>
        <taxon>Oomycota</taxon>
        <taxon>Peronosporomycetes</taxon>
        <taxon>Peronosporales</taxon>
        <taxon>Peronosporaceae</taxon>
        <taxon>Phytophthora</taxon>
    </lineage>
</organism>
<proteinExistence type="predicted"/>
<dbReference type="SUPFAM" id="SSF58104">
    <property type="entry name" value="Methyl-accepting chemotaxis protein (MCP) signaling domain"/>
    <property type="match status" value="1"/>
</dbReference>